<dbReference type="PROSITE" id="PS51257">
    <property type="entry name" value="PROKAR_LIPOPROTEIN"/>
    <property type="match status" value="1"/>
</dbReference>
<evidence type="ECO:0000256" key="1">
    <source>
        <dbReference type="SAM" id="SignalP"/>
    </source>
</evidence>
<accession>A0ABN1H967</accession>
<keyword evidence="1" id="KW-0732">Signal</keyword>
<proteinExistence type="predicted"/>
<comment type="caution">
    <text evidence="2">The sequence shown here is derived from an EMBL/GenBank/DDBJ whole genome shotgun (WGS) entry which is preliminary data.</text>
</comment>
<protein>
    <recommendedName>
        <fullName evidence="4">Lipoprotein</fullName>
    </recommendedName>
</protein>
<dbReference type="RefSeq" id="WP_344608558.1">
    <property type="nucleotide sequence ID" value="NZ_BAAAHE010000045.1"/>
</dbReference>
<sequence>MRRTRFAPALLAGALLLTGCGEGEAPEALPSVTPEPSPTSTAFTAKGKGYSIVFPEAARNTKERAKTGLKLTYDVWTLRTENADFSSSRASYANHGKPNLRDALNSAARQTGGRITNSRTFTYRGSPAIEGTIVGALKSDREARVTARYILVDGKFLFGLIYRAKVKATAEMKQTRDAWLNSLRFTKA</sequence>
<reference evidence="2 3" key="1">
    <citation type="journal article" date="2019" name="Int. J. Syst. Evol. Microbiol.">
        <title>The Global Catalogue of Microorganisms (GCM) 10K type strain sequencing project: providing services to taxonomists for standard genome sequencing and annotation.</title>
        <authorList>
            <consortium name="The Broad Institute Genomics Platform"/>
            <consortium name="The Broad Institute Genome Sequencing Center for Infectious Disease"/>
            <person name="Wu L."/>
            <person name="Ma J."/>
        </authorList>
    </citation>
    <scope>NUCLEOTIDE SEQUENCE [LARGE SCALE GENOMIC DNA]</scope>
    <source>
        <strain evidence="2 3">JCM 10671</strain>
    </source>
</reference>
<evidence type="ECO:0000313" key="3">
    <source>
        <dbReference type="Proteomes" id="UP001500957"/>
    </source>
</evidence>
<gene>
    <name evidence="2" type="ORF">GCM10009547_42460</name>
</gene>
<dbReference type="Proteomes" id="UP001500957">
    <property type="component" value="Unassembled WGS sequence"/>
</dbReference>
<feature type="chain" id="PRO_5047203291" description="Lipoprotein" evidence="1">
    <location>
        <begin position="26"/>
        <end position="188"/>
    </location>
</feature>
<dbReference type="EMBL" id="BAAAHE010000045">
    <property type="protein sequence ID" value="GAA0633954.1"/>
    <property type="molecule type" value="Genomic_DNA"/>
</dbReference>
<name>A0ABN1H967_9ACTN</name>
<evidence type="ECO:0000313" key="2">
    <source>
        <dbReference type="EMBL" id="GAA0633954.1"/>
    </source>
</evidence>
<evidence type="ECO:0008006" key="4">
    <source>
        <dbReference type="Google" id="ProtNLM"/>
    </source>
</evidence>
<organism evidence="2 3">
    <name type="scientific">Sporichthya brevicatena</name>
    <dbReference type="NCBI Taxonomy" id="171442"/>
    <lineage>
        <taxon>Bacteria</taxon>
        <taxon>Bacillati</taxon>
        <taxon>Actinomycetota</taxon>
        <taxon>Actinomycetes</taxon>
        <taxon>Sporichthyales</taxon>
        <taxon>Sporichthyaceae</taxon>
        <taxon>Sporichthya</taxon>
    </lineage>
</organism>
<feature type="signal peptide" evidence="1">
    <location>
        <begin position="1"/>
        <end position="25"/>
    </location>
</feature>
<keyword evidence="3" id="KW-1185">Reference proteome</keyword>